<evidence type="ECO:0000313" key="3">
    <source>
        <dbReference type="Proteomes" id="UP000297065"/>
    </source>
</evidence>
<name>A0A4P7UKE8_DESDE</name>
<proteinExistence type="predicted"/>
<reference evidence="2 3" key="1">
    <citation type="submission" date="2019-02" db="EMBL/GenBank/DDBJ databases">
        <title>Complete Genome Sequence of Desulfovibrio desulfuricans IC1, a Sulfonate Utilizing Anaerobe.</title>
        <authorList>
            <person name="Day L.A."/>
            <person name="De Leon K.B."/>
            <person name="Wall J.D."/>
        </authorList>
    </citation>
    <scope>NUCLEOTIDE SEQUENCE [LARGE SCALE GENOMIC DNA]</scope>
    <source>
        <strain evidence="2 3">IC1</strain>
    </source>
</reference>
<accession>A0A4P7UKE8</accession>
<protein>
    <submittedName>
        <fullName evidence="2">AlpA family phage regulatory protein</fullName>
    </submittedName>
</protein>
<dbReference type="SUPFAM" id="SSF46955">
    <property type="entry name" value="Putative DNA-binding domain"/>
    <property type="match status" value="1"/>
</dbReference>
<feature type="domain" description="Helix-turn-helix" evidence="1">
    <location>
        <begin position="18"/>
        <end position="64"/>
    </location>
</feature>
<dbReference type="InterPro" id="IPR009061">
    <property type="entry name" value="DNA-bd_dom_put_sf"/>
</dbReference>
<dbReference type="OrthoDB" id="9801242at2"/>
<dbReference type="EMBL" id="CP036295">
    <property type="protein sequence ID" value="QCC85294.1"/>
    <property type="molecule type" value="Genomic_DNA"/>
</dbReference>
<organism evidence="2 3">
    <name type="scientific">Desulfovibrio desulfuricans</name>
    <dbReference type="NCBI Taxonomy" id="876"/>
    <lineage>
        <taxon>Bacteria</taxon>
        <taxon>Pseudomonadati</taxon>
        <taxon>Thermodesulfobacteriota</taxon>
        <taxon>Desulfovibrionia</taxon>
        <taxon>Desulfovibrionales</taxon>
        <taxon>Desulfovibrionaceae</taxon>
        <taxon>Desulfovibrio</taxon>
    </lineage>
</organism>
<gene>
    <name evidence="2" type="ORF">DDIC_05280</name>
</gene>
<evidence type="ECO:0000259" key="1">
    <source>
        <dbReference type="Pfam" id="PF12728"/>
    </source>
</evidence>
<dbReference type="InterPro" id="IPR041657">
    <property type="entry name" value="HTH_17"/>
</dbReference>
<dbReference type="AlphaFoldDB" id="A0A4P7UKE8"/>
<evidence type="ECO:0000313" key="2">
    <source>
        <dbReference type="EMBL" id="QCC85294.1"/>
    </source>
</evidence>
<dbReference type="Pfam" id="PF12728">
    <property type="entry name" value="HTH_17"/>
    <property type="match status" value="1"/>
</dbReference>
<dbReference type="Gene3D" id="1.10.238.160">
    <property type="match status" value="1"/>
</dbReference>
<sequence length="72" mass="8316">MSQLNGRRIQYAGAMRAKSAAAFLDIGESTLWRWVKEGKLPKGIRLTPRTTVWLREDLEQFLNQAFHDQRGV</sequence>
<dbReference type="Proteomes" id="UP000297065">
    <property type="component" value="Chromosome"/>
</dbReference>